<dbReference type="GO" id="GO:0001682">
    <property type="term" value="P:tRNA 5'-leader removal"/>
    <property type="evidence" value="ECO:0007669"/>
    <property type="project" value="UniProtKB-UniRule"/>
</dbReference>
<dbReference type="NCBIfam" id="NF046111">
    <property type="entry name" value="RNaseP3Mthb"/>
    <property type="match status" value="1"/>
</dbReference>
<protein>
    <recommendedName>
        <fullName evidence="7">Ribonuclease P protein component 3</fullName>
        <shortName evidence="7">RNase P component 3</shortName>
        <ecNumber evidence="7">3.1.26.5</ecNumber>
    </recommendedName>
    <alternativeName>
        <fullName evidence="7">Rpp30</fullName>
    </alternativeName>
</protein>
<dbReference type="GO" id="GO:0003723">
    <property type="term" value="F:RNA binding"/>
    <property type="evidence" value="ECO:0007669"/>
    <property type="project" value="TreeGrafter"/>
</dbReference>
<dbReference type="PANTHER" id="PTHR13031">
    <property type="entry name" value="RIBONUCLEASE P SUBUNIT P30"/>
    <property type="match status" value="1"/>
</dbReference>
<sequence length="241" mass="26350">MHAHKFYDFNVHAAPECENTPEAMAETASGYGYTGIAITNHTPHPPRAPKTTDHAGTQIYSGIEIVAKNPTHLMQTIRKHRAKACVLSVHGGNEKINRAAVENRDVDVLSHPGEKLNQVLMRFASENLVAIEFDMGSIIRLRGSARVRALAELGHNLRLARKYGAPMLLTSNAQSIYDLRAPREMIALASIFGMTAEEAIAALSTVPEEIMRRGSREWIMEGVAIVGRIPPDGEGSHDGNL</sequence>
<evidence type="ECO:0000256" key="3">
    <source>
        <dbReference type="ARBA" id="ARBA00022694"/>
    </source>
</evidence>
<keyword evidence="5 7" id="KW-0255">Endonuclease</keyword>
<reference evidence="8" key="1">
    <citation type="submission" date="2020-06" db="EMBL/GenBank/DDBJ databases">
        <title>Unique genomic features of the anaerobic methanotrophic archaea.</title>
        <authorList>
            <person name="Chadwick G.L."/>
            <person name="Skennerton C.T."/>
            <person name="Laso-Perez R."/>
            <person name="Leu A.O."/>
            <person name="Speth D.R."/>
            <person name="Yu H."/>
            <person name="Morgan-Lang C."/>
            <person name="Hatzenpichler R."/>
            <person name="Goudeau D."/>
            <person name="Malmstrom R."/>
            <person name="Brazelton W.J."/>
            <person name="Woyke T."/>
            <person name="Hallam S.J."/>
            <person name="Tyson G.W."/>
            <person name="Wegener G."/>
            <person name="Boetius A."/>
            <person name="Orphan V."/>
        </authorList>
    </citation>
    <scope>NUCLEOTIDE SEQUENCE</scope>
</reference>
<dbReference type="GO" id="GO:0030677">
    <property type="term" value="C:ribonuclease P complex"/>
    <property type="evidence" value="ECO:0007669"/>
    <property type="project" value="UniProtKB-UniRule"/>
</dbReference>
<organism evidence="8">
    <name type="scientific">Candidatus Methanogaster sp. ANME-2c ERB4</name>
    <dbReference type="NCBI Taxonomy" id="2759911"/>
    <lineage>
        <taxon>Archaea</taxon>
        <taxon>Methanobacteriati</taxon>
        <taxon>Methanobacteriota</taxon>
        <taxon>Stenosarchaea group</taxon>
        <taxon>Methanomicrobia</taxon>
        <taxon>Methanosarcinales</taxon>
        <taxon>ANME-2 cluster</taxon>
        <taxon>Candidatus Methanogasteraceae</taxon>
        <taxon>Candidatus Methanogaster</taxon>
    </lineage>
</organism>
<dbReference type="PANTHER" id="PTHR13031:SF0">
    <property type="entry name" value="RIBONUCLEASE P PROTEIN SUBUNIT P30"/>
    <property type="match status" value="1"/>
</dbReference>
<dbReference type="GO" id="GO:0004526">
    <property type="term" value="F:ribonuclease P activity"/>
    <property type="evidence" value="ECO:0007669"/>
    <property type="project" value="UniProtKB-UniRule"/>
</dbReference>
<dbReference type="AlphaFoldDB" id="A0A7G9YKY5"/>
<dbReference type="InterPro" id="IPR002738">
    <property type="entry name" value="RNase_P_p30"/>
</dbReference>
<evidence type="ECO:0000256" key="7">
    <source>
        <dbReference type="HAMAP-Rule" id="MF_00756"/>
    </source>
</evidence>
<name>A0A7G9YKY5_9EURY</name>
<evidence type="ECO:0000256" key="5">
    <source>
        <dbReference type="ARBA" id="ARBA00022759"/>
    </source>
</evidence>
<dbReference type="Pfam" id="PF01876">
    <property type="entry name" value="RNase_P_p30"/>
    <property type="match status" value="1"/>
</dbReference>
<dbReference type="GO" id="GO:0005737">
    <property type="term" value="C:cytoplasm"/>
    <property type="evidence" value="ECO:0007669"/>
    <property type="project" value="UniProtKB-SubCell"/>
</dbReference>
<evidence type="ECO:0000256" key="4">
    <source>
        <dbReference type="ARBA" id="ARBA00022722"/>
    </source>
</evidence>
<dbReference type="InterPro" id="IPR016195">
    <property type="entry name" value="Pol/histidinol_Pase-like"/>
</dbReference>
<dbReference type="EMBL" id="MT631358">
    <property type="protein sequence ID" value="QNO48669.1"/>
    <property type="molecule type" value="Genomic_DNA"/>
</dbReference>
<accession>A0A7G9YKY5</accession>
<evidence type="ECO:0000313" key="8">
    <source>
        <dbReference type="EMBL" id="QNO48669.1"/>
    </source>
</evidence>
<dbReference type="Gene3D" id="3.20.20.140">
    <property type="entry name" value="Metal-dependent hydrolases"/>
    <property type="match status" value="1"/>
</dbReference>
<dbReference type="SUPFAM" id="SSF89550">
    <property type="entry name" value="PHP domain-like"/>
    <property type="match status" value="1"/>
</dbReference>
<evidence type="ECO:0000256" key="2">
    <source>
        <dbReference type="ARBA" id="ARBA00022490"/>
    </source>
</evidence>
<keyword evidence="3 7" id="KW-0819">tRNA processing</keyword>
<evidence type="ECO:0000256" key="6">
    <source>
        <dbReference type="ARBA" id="ARBA00022801"/>
    </source>
</evidence>
<comment type="similarity">
    <text evidence="1 7">Belongs to the eukaryotic/archaeal RNase P protein component 3 family.</text>
</comment>
<dbReference type="InterPro" id="IPR023539">
    <property type="entry name" value="RNase_P_comp-3_arc"/>
</dbReference>
<keyword evidence="2 7" id="KW-0963">Cytoplasm</keyword>
<evidence type="ECO:0000256" key="1">
    <source>
        <dbReference type="ARBA" id="ARBA00007331"/>
    </source>
</evidence>
<proteinExistence type="inferred from homology"/>
<dbReference type="HAMAP" id="MF_00756">
    <property type="entry name" value="RNase_P_3"/>
    <property type="match status" value="1"/>
</dbReference>
<comment type="function">
    <text evidence="7">Part of ribonuclease P, a protein complex that generates mature tRNA molecules by cleaving their 5'-ends.</text>
</comment>
<keyword evidence="4 7" id="KW-0540">Nuclease</keyword>
<dbReference type="EC" id="3.1.26.5" evidence="7"/>
<comment type="subunit">
    <text evidence="7">Consists of a catalytic RNA component and at least 4-5 protein subunits.</text>
</comment>
<comment type="catalytic activity">
    <reaction evidence="7">
        <text>Endonucleolytic cleavage of RNA, removing 5'-extranucleotides from tRNA precursor.</text>
        <dbReference type="EC" id="3.1.26.5"/>
    </reaction>
</comment>
<keyword evidence="6 7" id="KW-0378">Hydrolase</keyword>
<comment type="subcellular location">
    <subcellularLocation>
        <location evidence="7">Cytoplasm</location>
    </subcellularLocation>
</comment>
<gene>
    <name evidence="7 8" type="primary">rnp3</name>
    <name evidence="8" type="ORF">AMAKCJMG_00003</name>
</gene>